<evidence type="ECO:0000256" key="6">
    <source>
        <dbReference type="PROSITE-ProRule" id="PRU00023"/>
    </source>
</evidence>
<evidence type="ECO:0000259" key="7">
    <source>
        <dbReference type="PROSITE" id="PS50011"/>
    </source>
</evidence>
<evidence type="ECO:0000256" key="5">
    <source>
        <dbReference type="ARBA" id="ARBA00022840"/>
    </source>
</evidence>
<keyword evidence="6" id="KW-0040">ANK repeat</keyword>
<dbReference type="InterPro" id="IPR011009">
    <property type="entry name" value="Kinase-like_dom_sf"/>
</dbReference>
<protein>
    <recommendedName>
        <fullName evidence="7">Protein kinase domain-containing protein</fullName>
    </recommendedName>
</protein>
<reference evidence="8 9" key="3">
    <citation type="journal article" date="2010" name="BMC Genomics">
        <title>Transcriptome sequencing and comparative analysis of cucumber flowers with different sex types.</title>
        <authorList>
            <person name="Guo S."/>
            <person name="Zheng Y."/>
            <person name="Joung J.G."/>
            <person name="Liu S."/>
            <person name="Zhang Z."/>
            <person name="Crasta O.R."/>
            <person name="Sobral B.W."/>
            <person name="Xu Y."/>
            <person name="Huang S."/>
            <person name="Fei Z."/>
        </authorList>
    </citation>
    <scope>NUCLEOTIDE SEQUENCE [LARGE SCALE GENOMIC DNA]</scope>
    <source>
        <strain evidence="9">cv. 9930</strain>
    </source>
</reference>
<dbReference type="Gene3D" id="1.25.40.20">
    <property type="entry name" value="Ankyrin repeat-containing domain"/>
    <property type="match status" value="1"/>
</dbReference>
<dbReference type="GO" id="GO:0007165">
    <property type="term" value="P:signal transduction"/>
    <property type="evidence" value="ECO:0000318"/>
    <property type="project" value="GO_Central"/>
</dbReference>
<dbReference type="Pfam" id="PF12796">
    <property type="entry name" value="Ank_2"/>
    <property type="match status" value="1"/>
</dbReference>
<dbReference type="EMBL" id="CM002927">
    <property type="protein sequence ID" value="KGN47029.1"/>
    <property type="molecule type" value="Genomic_DNA"/>
</dbReference>
<evidence type="ECO:0000256" key="4">
    <source>
        <dbReference type="ARBA" id="ARBA00022777"/>
    </source>
</evidence>
<dbReference type="GO" id="GO:0005524">
    <property type="term" value="F:ATP binding"/>
    <property type="evidence" value="ECO:0007669"/>
    <property type="project" value="UniProtKB-KW"/>
</dbReference>
<reference evidence="8 9" key="1">
    <citation type="journal article" date="2009" name="Nat. Genet.">
        <title>The genome of the cucumber, Cucumis sativus L.</title>
        <authorList>
            <person name="Huang S."/>
            <person name="Li R."/>
            <person name="Zhang Z."/>
            <person name="Li L."/>
            <person name="Gu X."/>
            <person name="Fan W."/>
            <person name="Lucas W.J."/>
            <person name="Wang X."/>
            <person name="Xie B."/>
            <person name="Ni P."/>
            <person name="Ren Y."/>
            <person name="Zhu H."/>
            <person name="Li J."/>
            <person name="Lin K."/>
            <person name="Jin W."/>
            <person name="Fei Z."/>
            <person name="Li G."/>
            <person name="Staub J."/>
            <person name="Kilian A."/>
            <person name="van der Vossen E.A."/>
            <person name="Wu Y."/>
            <person name="Guo J."/>
            <person name="He J."/>
            <person name="Jia Z."/>
            <person name="Ren Y."/>
            <person name="Tian G."/>
            <person name="Lu Y."/>
            <person name="Ruan J."/>
            <person name="Qian W."/>
            <person name="Wang M."/>
            <person name="Huang Q."/>
            <person name="Li B."/>
            <person name="Xuan Z."/>
            <person name="Cao J."/>
            <person name="Asan"/>
            <person name="Wu Z."/>
            <person name="Zhang J."/>
            <person name="Cai Q."/>
            <person name="Bai Y."/>
            <person name="Zhao B."/>
            <person name="Han Y."/>
            <person name="Li Y."/>
            <person name="Li X."/>
            <person name="Wang S."/>
            <person name="Shi Q."/>
            <person name="Liu S."/>
            <person name="Cho W.K."/>
            <person name="Kim J.Y."/>
            <person name="Xu Y."/>
            <person name="Heller-Uszynska K."/>
            <person name="Miao H."/>
            <person name="Cheng Z."/>
            <person name="Zhang S."/>
            <person name="Wu J."/>
            <person name="Yang Y."/>
            <person name="Kang H."/>
            <person name="Li M."/>
            <person name="Liang H."/>
            <person name="Ren X."/>
            <person name="Shi Z."/>
            <person name="Wen M."/>
            <person name="Jian M."/>
            <person name="Yang H."/>
            <person name="Zhang G."/>
            <person name="Yang Z."/>
            <person name="Chen R."/>
            <person name="Liu S."/>
            <person name="Li J."/>
            <person name="Ma L."/>
            <person name="Liu H."/>
            <person name="Zhou Y."/>
            <person name="Zhao J."/>
            <person name="Fang X."/>
            <person name="Li G."/>
            <person name="Fang L."/>
            <person name="Li Y."/>
            <person name="Liu D."/>
            <person name="Zheng H."/>
            <person name="Zhang Y."/>
            <person name="Qin N."/>
            <person name="Li Z."/>
            <person name="Yang G."/>
            <person name="Yang S."/>
            <person name="Bolund L."/>
            <person name="Kristiansen K."/>
            <person name="Zheng H."/>
            <person name="Li S."/>
            <person name="Zhang X."/>
            <person name="Yang H."/>
            <person name="Wang J."/>
            <person name="Sun R."/>
            <person name="Zhang B."/>
            <person name="Jiang S."/>
            <person name="Wang J."/>
            <person name="Du Y."/>
            <person name="Li S."/>
        </authorList>
    </citation>
    <scope>NUCLEOTIDE SEQUENCE [LARGE SCALE GENOMIC DNA]</scope>
    <source>
        <strain evidence="9">cv. 9930</strain>
    </source>
</reference>
<accession>A0A0A0KDZ8</accession>
<keyword evidence="2" id="KW-0808">Transferase</keyword>
<dbReference type="InterPro" id="IPR036770">
    <property type="entry name" value="Ankyrin_rpt-contain_sf"/>
</dbReference>
<dbReference type="Proteomes" id="UP000029981">
    <property type="component" value="Chromosome 6"/>
</dbReference>
<organism evidence="8 9">
    <name type="scientific">Cucumis sativus</name>
    <name type="common">Cucumber</name>
    <dbReference type="NCBI Taxonomy" id="3659"/>
    <lineage>
        <taxon>Eukaryota</taxon>
        <taxon>Viridiplantae</taxon>
        <taxon>Streptophyta</taxon>
        <taxon>Embryophyta</taxon>
        <taxon>Tracheophyta</taxon>
        <taxon>Spermatophyta</taxon>
        <taxon>Magnoliopsida</taxon>
        <taxon>eudicotyledons</taxon>
        <taxon>Gunneridae</taxon>
        <taxon>Pentapetalae</taxon>
        <taxon>rosids</taxon>
        <taxon>fabids</taxon>
        <taxon>Cucurbitales</taxon>
        <taxon>Cucurbitaceae</taxon>
        <taxon>Benincaseae</taxon>
        <taxon>Cucumis</taxon>
    </lineage>
</organism>
<dbReference type="FunFam" id="3.30.200.20:FF:000180">
    <property type="entry name" value="serine/threonine-protein kinase STY46-like"/>
    <property type="match status" value="1"/>
</dbReference>
<dbReference type="FunFam" id="1.25.40.20:FF:000439">
    <property type="entry name" value="Integrin-linked protein kinase family"/>
    <property type="match status" value="1"/>
</dbReference>
<dbReference type="InterPro" id="IPR002110">
    <property type="entry name" value="Ankyrin_rpt"/>
</dbReference>
<keyword evidence="9" id="KW-1185">Reference proteome</keyword>
<dbReference type="PROSITE" id="PS50088">
    <property type="entry name" value="ANK_REPEAT"/>
    <property type="match status" value="1"/>
</dbReference>
<dbReference type="AlphaFoldDB" id="A0A0A0KDZ8"/>
<feature type="repeat" description="ANK" evidence="6">
    <location>
        <begin position="71"/>
        <end position="103"/>
    </location>
</feature>
<keyword evidence="4" id="KW-0418">Kinase</keyword>
<gene>
    <name evidence="8" type="ORF">Csa_6G176420</name>
</gene>
<dbReference type="PANTHER" id="PTHR44329:SF197">
    <property type="entry name" value="PROTEIN KINASE DOMAIN-CONTAINING PROTEIN"/>
    <property type="match status" value="1"/>
</dbReference>
<keyword evidence="5" id="KW-0067">ATP-binding</keyword>
<dbReference type="SMART" id="SM00248">
    <property type="entry name" value="ANK"/>
    <property type="match status" value="3"/>
</dbReference>
<dbReference type="PANTHER" id="PTHR44329">
    <property type="entry name" value="SERINE/THREONINE-PROTEIN KINASE TNNI3K-RELATED"/>
    <property type="match status" value="1"/>
</dbReference>
<keyword evidence="3" id="KW-0547">Nucleotide-binding</keyword>
<dbReference type="GO" id="GO:0005886">
    <property type="term" value="C:plasma membrane"/>
    <property type="evidence" value="ECO:0007669"/>
    <property type="project" value="EnsemblPlants"/>
</dbReference>
<reference evidence="8 9" key="4">
    <citation type="journal article" date="2011" name="BMC Genomics">
        <title>RNA-Seq improves annotation of protein-coding genes in the cucumber genome.</title>
        <authorList>
            <person name="Li Z."/>
            <person name="Zhang Z."/>
            <person name="Yan P."/>
            <person name="Huang S."/>
            <person name="Fei Z."/>
            <person name="Lin K."/>
        </authorList>
    </citation>
    <scope>NUCLEOTIDE SEQUENCE [LARGE SCALE GENOMIC DNA]</scope>
    <source>
        <strain evidence="9">cv. 9930</strain>
    </source>
</reference>
<dbReference type="SUPFAM" id="SSF48403">
    <property type="entry name" value="Ankyrin repeat"/>
    <property type="match status" value="1"/>
</dbReference>
<dbReference type="OMA" id="TCQDTSW"/>
<evidence type="ECO:0000313" key="9">
    <source>
        <dbReference type="Proteomes" id="UP000029981"/>
    </source>
</evidence>
<comment type="similarity">
    <text evidence="1">Belongs to the protein kinase superfamily. TKL Ser/Thr protein kinase family.</text>
</comment>
<dbReference type="InterPro" id="IPR001245">
    <property type="entry name" value="Ser-Thr/Tyr_kinase_cat_dom"/>
</dbReference>
<dbReference type="SUPFAM" id="SSF56112">
    <property type="entry name" value="Protein kinase-like (PK-like)"/>
    <property type="match status" value="1"/>
</dbReference>
<evidence type="ECO:0000256" key="1">
    <source>
        <dbReference type="ARBA" id="ARBA00005843"/>
    </source>
</evidence>
<sequence>MDANVRARFTLGKQSSLNPEREDSHVVTDELDDSIAIDPGIKLMYLANDGDLDGIKELLDSAADVNFHDTDGRTSLHVAACQGRPDVVELLLERGAEVDVQDQWGSTPLADAIYYKNHDVINLLEKHGAKLPMAPMLVQNAREVPEYEINPNELDFSNSVNITKGTFRSASWRGIQVAVKTLGEELFTDEDKVKAFRDELGLLQKIRHPNVVQFLGAVTQSSPMMIVTEYLPQGDLHAFLKRKGFLKLATVVKFALDIARGMNYLHEHKPEAIIHRDLEPSNILRDDSGHLKVADFGVSKLLKFSNRVKEDRPVAVTCLETSWRYAAPEVYKNEEYDTKVDVFSFSLILQEVKFLK</sequence>
<dbReference type="Gene3D" id="3.30.200.20">
    <property type="entry name" value="Phosphorylase Kinase, domain 1"/>
    <property type="match status" value="1"/>
</dbReference>
<evidence type="ECO:0000256" key="3">
    <source>
        <dbReference type="ARBA" id="ARBA00022741"/>
    </source>
</evidence>
<dbReference type="GO" id="GO:0004674">
    <property type="term" value="F:protein serine/threonine kinase activity"/>
    <property type="evidence" value="ECO:0000318"/>
    <property type="project" value="GO_Central"/>
</dbReference>
<dbReference type="Gramene" id="KGN47029">
    <property type="protein sequence ID" value="KGN47029"/>
    <property type="gene ID" value="Csa_6G176420"/>
</dbReference>
<dbReference type="InterPro" id="IPR000719">
    <property type="entry name" value="Prot_kinase_dom"/>
</dbReference>
<evidence type="ECO:0000256" key="2">
    <source>
        <dbReference type="ARBA" id="ARBA00022679"/>
    </source>
</evidence>
<name>A0A0A0KDZ8_CUCSA</name>
<dbReference type="GO" id="GO:0009611">
    <property type="term" value="P:response to wounding"/>
    <property type="evidence" value="ECO:0007669"/>
    <property type="project" value="EnsemblPlants"/>
</dbReference>
<dbReference type="eggNOG" id="KOG0192">
    <property type="taxonomic scope" value="Eukaryota"/>
</dbReference>
<feature type="domain" description="Protein kinase" evidence="7">
    <location>
        <begin position="156"/>
        <end position="356"/>
    </location>
</feature>
<reference evidence="8 9" key="2">
    <citation type="journal article" date="2009" name="PLoS ONE">
        <title>An integrated genetic and cytogenetic map of the cucumber genome.</title>
        <authorList>
            <person name="Ren Y."/>
            <person name="Zhang Z."/>
            <person name="Liu J."/>
            <person name="Staub J.E."/>
            <person name="Han Y."/>
            <person name="Cheng Z."/>
            <person name="Li X."/>
            <person name="Lu J."/>
            <person name="Miao H."/>
            <person name="Kang H."/>
            <person name="Xie B."/>
            <person name="Gu X."/>
            <person name="Wang X."/>
            <person name="Du Y."/>
            <person name="Jin W."/>
            <person name="Huang S."/>
        </authorList>
    </citation>
    <scope>NUCLEOTIDE SEQUENCE [LARGE SCALE GENOMIC DNA]</scope>
    <source>
        <strain evidence="9">cv. 9930</strain>
    </source>
</reference>
<dbReference type="InterPro" id="IPR051681">
    <property type="entry name" value="Ser/Thr_Kinases-Pseudokinases"/>
</dbReference>
<dbReference type="PIRSF" id="PIRSF000654">
    <property type="entry name" value="Integrin-linked_kinase"/>
    <property type="match status" value="1"/>
</dbReference>
<evidence type="ECO:0000313" key="8">
    <source>
        <dbReference type="EMBL" id="KGN47029.1"/>
    </source>
</evidence>
<dbReference type="PROSITE" id="PS50297">
    <property type="entry name" value="ANK_REP_REGION"/>
    <property type="match status" value="1"/>
</dbReference>
<dbReference type="Gene3D" id="1.10.510.10">
    <property type="entry name" value="Transferase(Phosphotransferase) domain 1"/>
    <property type="match status" value="1"/>
</dbReference>
<dbReference type="STRING" id="3659.A0A0A0KDZ8"/>
<dbReference type="PROSITE" id="PS50011">
    <property type="entry name" value="PROTEIN_KINASE_DOM"/>
    <property type="match status" value="1"/>
</dbReference>
<proteinExistence type="inferred from homology"/>
<dbReference type="Pfam" id="PF07714">
    <property type="entry name" value="PK_Tyr_Ser-Thr"/>
    <property type="match status" value="1"/>
</dbReference>